<reference evidence="1" key="1">
    <citation type="submission" date="2020-07" db="EMBL/GenBank/DDBJ databases">
        <title>Huge and variable diversity of episymbiotic CPR bacteria and DPANN archaea in groundwater ecosystems.</title>
        <authorList>
            <person name="He C.Y."/>
            <person name="Keren R."/>
            <person name="Whittaker M."/>
            <person name="Farag I.F."/>
            <person name="Doudna J."/>
            <person name="Cate J.H.D."/>
            <person name="Banfield J.F."/>
        </authorList>
    </citation>
    <scope>NUCLEOTIDE SEQUENCE</scope>
    <source>
        <strain evidence="1">NC_groundwater_672_Ag_B-0.1um_62_36</strain>
    </source>
</reference>
<dbReference type="Proteomes" id="UP000769766">
    <property type="component" value="Unassembled WGS sequence"/>
</dbReference>
<evidence type="ECO:0000313" key="2">
    <source>
        <dbReference type="Proteomes" id="UP000769766"/>
    </source>
</evidence>
<dbReference type="Pfam" id="PF13711">
    <property type="entry name" value="DUF4160"/>
    <property type="match status" value="1"/>
</dbReference>
<comment type="caution">
    <text evidence="1">The sequence shown here is derived from an EMBL/GenBank/DDBJ whole genome shotgun (WGS) entry which is preliminary data.</text>
</comment>
<sequence>MPTISGIPGPYRFFFYSFDCNEPKHVHVRRESMTCKFWLETVALSTNNGFSPRELNQIRKIILDNLNPILEAWDEHCGG</sequence>
<evidence type="ECO:0000313" key="1">
    <source>
        <dbReference type="EMBL" id="MBI2876709.1"/>
    </source>
</evidence>
<accession>A0A932CP31</accession>
<dbReference type="EMBL" id="JACPRF010000225">
    <property type="protein sequence ID" value="MBI2876709.1"/>
    <property type="molecule type" value="Genomic_DNA"/>
</dbReference>
<gene>
    <name evidence="1" type="ORF">HYY20_07490</name>
</gene>
<protein>
    <submittedName>
        <fullName evidence="1">DUF4160 domain-containing protein</fullName>
    </submittedName>
</protein>
<organism evidence="1 2">
    <name type="scientific">Tectimicrobiota bacterium</name>
    <dbReference type="NCBI Taxonomy" id="2528274"/>
    <lineage>
        <taxon>Bacteria</taxon>
        <taxon>Pseudomonadati</taxon>
        <taxon>Nitrospinota/Tectimicrobiota group</taxon>
        <taxon>Candidatus Tectimicrobiota</taxon>
    </lineage>
</organism>
<dbReference type="AlphaFoldDB" id="A0A932CP31"/>
<proteinExistence type="predicted"/>
<name>A0A932CP31_UNCTE</name>
<dbReference type="InterPro" id="IPR025427">
    <property type="entry name" value="DUF4160"/>
</dbReference>